<dbReference type="Pfam" id="PF00665">
    <property type="entry name" value="rve"/>
    <property type="match status" value="1"/>
</dbReference>
<dbReference type="InterPro" id="IPR036397">
    <property type="entry name" value="RNaseH_sf"/>
</dbReference>
<dbReference type="GO" id="GO:0015074">
    <property type="term" value="P:DNA integration"/>
    <property type="evidence" value="ECO:0007669"/>
    <property type="project" value="InterPro"/>
</dbReference>
<evidence type="ECO:0000256" key="3">
    <source>
        <dbReference type="ARBA" id="ARBA00022578"/>
    </source>
</evidence>
<keyword evidence="3" id="KW-0815">Transposition</keyword>
<dbReference type="Gene3D" id="1.10.10.60">
    <property type="entry name" value="Homeodomain-like"/>
    <property type="match status" value="1"/>
</dbReference>
<dbReference type="AlphaFoldDB" id="A0A0A2DHC1"/>
<dbReference type="GO" id="GO:0004803">
    <property type="term" value="F:transposase activity"/>
    <property type="evidence" value="ECO:0007669"/>
    <property type="project" value="InterPro"/>
</dbReference>
<keyword evidence="5" id="KW-0233">DNA recombination</keyword>
<sequence>MESRWDPDSVVVERFCSLMQAGSSVRAAAVSVGLPHSVAYRLARQLDVEVRRYRVTSSEGSERISQLWVAGWALMDIARQCKVNSSVVYRIGIELGLWKRNPHGRRAAATTRRCGYLQLRVNALGRKDAASVCGINQRDALDIDKGLIKLGRQRVAFEPDGPDKALYNRLMQVLEYVDGRQSLPIAIVPQARIDQRISPRYLSIEERELISDVHHQGVGVRAIARRLNRSPGTISKELRRNQDDFGLYLPTHAHRKSVLRRFRPKKRKIDSVPALWPTVMDMLREKLSPEQIAGRLRKDHPGDDTMHVCTETIYQALFFQAKGELKKEIASCLRQGRTVRKPRGQRIARNRFIDPMVMISDRPAEVEDRAVPGHWEGDLILGKGNKSAIGTLVERTTRYVMLLHLPDSHDAVAVRNALVKAIGTLPNHLKGSLTWDQGSEMAGHKSFSVATDCPVYFCDPGSPWQRGTNENTNGLLRQYFPKGTDLSVHTEHDLEFVAMQLNRRPRKTLDFDTPAERMAALLGLSEI</sequence>
<dbReference type="SUPFAM" id="SSF53098">
    <property type="entry name" value="Ribonuclease H-like"/>
    <property type="match status" value="1"/>
</dbReference>
<evidence type="ECO:0000313" key="7">
    <source>
        <dbReference type="EMBL" id="KGM18558.1"/>
    </source>
</evidence>
<dbReference type="NCBIfam" id="NF033563">
    <property type="entry name" value="transpos_IS30"/>
    <property type="match status" value="1"/>
</dbReference>
<dbReference type="Proteomes" id="UP000030145">
    <property type="component" value="Unassembled WGS sequence"/>
</dbReference>
<comment type="function">
    <text evidence="1">Required for the transposition of the insertion element.</text>
</comment>
<dbReference type="InterPro" id="IPR012337">
    <property type="entry name" value="RNaseH-like_sf"/>
</dbReference>
<evidence type="ECO:0000256" key="2">
    <source>
        <dbReference type="ARBA" id="ARBA00006363"/>
    </source>
</evidence>
<proteinExistence type="inferred from homology"/>
<comment type="caution">
    <text evidence="7">The sequence shown here is derived from an EMBL/GenBank/DDBJ whole genome shotgun (WGS) entry which is preliminary data.</text>
</comment>
<dbReference type="InterPro" id="IPR001584">
    <property type="entry name" value="Integrase_cat-core"/>
</dbReference>
<evidence type="ECO:0000259" key="6">
    <source>
        <dbReference type="PROSITE" id="PS50994"/>
    </source>
</evidence>
<accession>A0A0A2DHC1</accession>
<feature type="domain" description="Integrase catalytic" evidence="6">
    <location>
        <begin position="368"/>
        <end position="522"/>
    </location>
</feature>
<dbReference type="PANTHER" id="PTHR10948:SF23">
    <property type="entry name" value="TRANSPOSASE INSI FOR INSERTION SEQUENCE ELEMENT IS30A-RELATED"/>
    <property type="match status" value="1"/>
</dbReference>
<protein>
    <submittedName>
        <fullName evidence="7">Transposase</fullName>
    </submittedName>
</protein>
<keyword evidence="8" id="KW-1185">Reference proteome</keyword>
<dbReference type="GO" id="GO:0006313">
    <property type="term" value="P:DNA transposition"/>
    <property type="evidence" value="ECO:0007669"/>
    <property type="project" value="InterPro"/>
</dbReference>
<keyword evidence="4" id="KW-0238">DNA-binding</keyword>
<reference evidence="7 8" key="1">
    <citation type="submission" date="2014-10" db="EMBL/GenBank/DDBJ databases">
        <title>Whole Genome sequence of Corynebacterium auriscanis strain CIP 106629.</title>
        <authorList>
            <person name="Hassan S.S."/>
            <person name="Jamal S.B."/>
            <person name="Tiwari S."/>
            <person name="Oliveira L.D.C."/>
            <person name="Souza F."/>
            <person name="Mariano D.C."/>
            <person name="Almeida S."/>
            <person name="Dorella F."/>
            <person name="Pereira F."/>
            <person name="Carvalho A."/>
            <person name="Leal C.A."/>
            <person name="Soares S.D.C."/>
            <person name="Figueiredo H.C."/>
            <person name="Silva A."/>
            <person name="Azevedo V.A."/>
        </authorList>
    </citation>
    <scope>NUCLEOTIDE SEQUENCE [LARGE SCALE GENOMIC DNA]</scope>
    <source>
        <strain evidence="7 8">CIP 106629</strain>
    </source>
</reference>
<dbReference type="PANTHER" id="PTHR10948">
    <property type="entry name" value="TRANSPOSASE"/>
    <property type="match status" value="1"/>
</dbReference>
<dbReference type="InterPro" id="IPR001598">
    <property type="entry name" value="Transposase_IS30_CS"/>
</dbReference>
<dbReference type="InterPro" id="IPR051917">
    <property type="entry name" value="Transposase-Integrase"/>
</dbReference>
<dbReference type="SUPFAM" id="SSF46689">
    <property type="entry name" value="Homeodomain-like"/>
    <property type="match status" value="1"/>
</dbReference>
<dbReference type="InterPro" id="IPR053392">
    <property type="entry name" value="Transposase_IS30-like"/>
</dbReference>
<gene>
    <name evidence="7" type="ORF">MA47_06125</name>
</gene>
<dbReference type="GO" id="GO:0005829">
    <property type="term" value="C:cytosol"/>
    <property type="evidence" value="ECO:0007669"/>
    <property type="project" value="TreeGrafter"/>
</dbReference>
<dbReference type="InterPro" id="IPR009057">
    <property type="entry name" value="Homeodomain-like_sf"/>
</dbReference>
<dbReference type="PROSITE" id="PS50994">
    <property type="entry name" value="INTEGRASE"/>
    <property type="match status" value="1"/>
</dbReference>
<organism evidence="7 8">
    <name type="scientific">Corynebacterium auriscanis</name>
    <dbReference type="NCBI Taxonomy" id="99807"/>
    <lineage>
        <taxon>Bacteria</taxon>
        <taxon>Bacillati</taxon>
        <taxon>Actinomycetota</taxon>
        <taxon>Actinomycetes</taxon>
        <taxon>Mycobacteriales</taxon>
        <taxon>Corynebacteriaceae</taxon>
        <taxon>Corynebacterium</taxon>
    </lineage>
</organism>
<dbReference type="GO" id="GO:0003677">
    <property type="term" value="F:DNA binding"/>
    <property type="evidence" value="ECO:0007669"/>
    <property type="project" value="UniProtKB-KW"/>
</dbReference>
<dbReference type="InterPro" id="IPR025246">
    <property type="entry name" value="IS30-like_HTH"/>
</dbReference>
<dbReference type="Gene3D" id="3.30.420.10">
    <property type="entry name" value="Ribonuclease H-like superfamily/Ribonuclease H"/>
    <property type="match status" value="1"/>
</dbReference>
<evidence type="ECO:0000256" key="1">
    <source>
        <dbReference type="ARBA" id="ARBA00002190"/>
    </source>
</evidence>
<dbReference type="Pfam" id="PF13936">
    <property type="entry name" value="HTH_38"/>
    <property type="match status" value="1"/>
</dbReference>
<comment type="similarity">
    <text evidence="2">Belongs to the transposase IS30 family.</text>
</comment>
<evidence type="ECO:0000313" key="8">
    <source>
        <dbReference type="Proteomes" id="UP000030145"/>
    </source>
</evidence>
<evidence type="ECO:0000256" key="5">
    <source>
        <dbReference type="ARBA" id="ARBA00023172"/>
    </source>
</evidence>
<dbReference type="EMBL" id="JRVJ01000010">
    <property type="protein sequence ID" value="KGM18558.1"/>
    <property type="molecule type" value="Genomic_DNA"/>
</dbReference>
<dbReference type="PROSITE" id="PS01043">
    <property type="entry name" value="TRANSPOSASE_IS30"/>
    <property type="match status" value="1"/>
</dbReference>
<name>A0A0A2DHC1_9CORY</name>
<evidence type="ECO:0000256" key="4">
    <source>
        <dbReference type="ARBA" id="ARBA00023125"/>
    </source>
</evidence>